<evidence type="ECO:0000313" key="6">
    <source>
        <dbReference type="Proteomes" id="UP001153069"/>
    </source>
</evidence>
<feature type="transmembrane region" description="Helical" evidence="4">
    <location>
        <begin position="38"/>
        <end position="56"/>
    </location>
</feature>
<proteinExistence type="inferred from homology"/>
<dbReference type="SUPFAM" id="SSF53448">
    <property type="entry name" value="Nucleotide-diphospho-sugar transferases"/>
    <property type="match status" value="1"/>
</dbReference>
<evidence type="ECO:0000256" key="3">
    <source>
        <dbReference type="SAM" id="MobiDB-lite"/>
    </source>
</evidence>
<feature type="compositionally biased region" description="Polar residues" evidence="3">
    <location>
        <begin position="73"/>
        <end position="84"/>
    </location>
</feature>
<evidence type="ECO:0000256" key="1">
    <source>
        <dbReference type="ARBA" id="ARBA00007677"/>
    </source>
</evidence>
<dbReference type="Proteomes" id="UP001153069">
    <property type="component" value="Unassembled WGS sequence"/>
</dbReference>
<gene>
    <name evidence="5" type="ORF">SEMRO_456_G146740.1</name>
</gene>
<reference evidence="5" key="1">
    <citation type="submission" date="2020-06" db="EMBL/GenBank/DDBJ databases">
        <authorList>
            <consortium name="Plant Systems Biology data submission"/>
        </authorList>
    </citation>
    <scope>NUCLEOTIDE SEQUENCE</scope>
    <source>
        <strain evidence="5">D6</strain>
    </source>
</reference>
<dbReference type="PANTHER" id="PTHR31121:SF6">
    <property type="entry name" value="ALPHA-1,2 MANNOSYLTRANSFERASE KTR1"/>
    <property type="match status" value="1"/>
</dbReference>
<dbReference type="GO" id="GO:0000026">
    <property type="term" value="F:alpha-1,2-mannosyltransferase activity"/>
    <property type="evidence" value="ECO:0007669"/>
    <property type="project" value="TreeGrafter"/>
</dbReference>
<dbReference type="GO" id="GO:0016020">
    <property type="term" value="C:membrane"/>
    <property type="evidence" value="ECO:0007669"/>
    <property type="project" value="InterPro"/>
</dbReference>
<dbReference type="AlphaFoldDB" id="A0A9N8DY00"/>
<comment type="caution">
    <text evidence="5">The sequence shown here is derived from an EMBL/GenBank/DDBJ whole genome shotgun (WGS) entry which is preliminary data.</text>
</comment>
<dbReference type="GO" id="GO:0006487">
    <property type="term" value="P:protein N-linked glycosylation"/>
    <property type="evidence" value="ECO:0007669"/>
    <property type="project" value="TreeGrafter"/>
</dbReference>
<evidence type="ECO:0000313" key="5">
    <source>
        <dbReference type="EMBL" id="CAB9510861.1"/>
    </source>
</evidence>
<feature type="region of interest" description="Disordered" evidence="3">
    <location>
        <begin position="72"/>
        <end position="164"/>
    </location>
</feature>
<sequence length="521" mass="57594">MFRSSANPVEQNAPYLAATTYLTIFRLLVFLTIEIMKASAIVGGVLLFLLGATMRVEVKFITTVKEKVEESVQDQLLQNTTTPVQAVPGTTDKEVPSAANPPADPPTDKAVLPSPPNSTSDNIQTTPVAPSSSSSTTTEVATSSPNSPQRSNAGQDKPPICEGGGKMSSDAIVMLIQKKHSSYADDHTVDIAGPLLSLQSAYKAVRAADVLLWHEGEFALSDIPLDKLQGMNVRLCNLMNADGIWGPPPGAIVPPKSKKMPWAVGYRNMIRFYGVTIWNVLSELGYDYMMRLDDDSNFMSPIPYNMFDALRNQNAVYGYRQESQECGSKKFSPFMDRFIKKNKIVPKHGAIEGSYCDSKIGRFGYYNNFSVTKVSWWHEPLPALLVRKFDESNLIYTDRDGDLILHTAVVKLFAEPKEVLKYVDWTYAHVTVNHGTFVWGGVSFGTEDQDNEEQQTARFHKWMAQRWGIRGKGVTGKKIAHKRCPVTNRLCALSNCTKTGEHGREFQIGPRHAGAPSCSAS</sequence>
<feature type="compositionally biased region" description="Low complexity" evidence="3">
    <location>
        <begin position="125"/>
        <end position="144"/>
    </location>
</feature>
<evidence type="ECO:0000256" key="2">
    <source>
        <dbReference type="ARBA" id="ARBA00022679"/>
    </source>
</evidence>
<protein>
    <submittedName>
        <fullName evidence="5">Glycosyltransferase family 15 protein</fullName>
    </submittedName>
</protein>
<dbReference type="EMBL" id="CAICTM010000455">
    <property type="protein sequence ID" value="CAB9510861.1"/>
    <property type="molecule type" value="Genomic_DNA"/>
</dbReference>
<dbReference type="InterPro" id="IPR002685">
    <property type="entry name" value="Glyco_trans_15"/>
</dbReference>
<dbReference type="PANTHER" id="PTHR31121">
    <property type="entry name" value="ALPHA-1,2 MANNOSYLTRANSFERASE KTR1"/>
    <property type="match status" value="1"/>
</dbReference>
<name>A0A9N8DY00_9STRA</name>
<dbReference type="Gene3D" id="3.90.550.10">
    <property type="entry name" value="Spore Coat Polysaccharide Biosynthesis Protein SpsA, Chain A"/>
    <property type="match status" value="1"/>
</dbReference>
<dbReference type="InterPro" id="IPR029044">
    <property type="entry name" value="Nucleotide-diphossugar_trans"/>
</dbReference>
<keyword evidence="4" id="KW-1133">Transmembrane helix</keyword>
<keyword evidence="4" id="KW-0472">Membrane</keyword>
<keyword evidence="2" id="KW-0808">Transferase</keyword>
<dbReference type="OrthoDB" id="439943at2759"/>
<dbReference type="GO" id="GO:0000032">
    <property type="term" value="P:cell wall mannoprotein biosynthetic process"/>
    <property type="evidence" value="ECO:0007669"/>
    <property type="project" value="TreeGrafter"/>
</dbReference>
<evidence type="ECO:0000256" key="4">
    <source>
        <dbReference type="SAM" id="Phobius"/>
    </source>
</evidence>
<dbReference type="Pfam" id="PF01793">
    <property type="entry name" value="Glyco_transf_15"/>
    <property type="match status" value="1"/>
</dbReference>
<keyword evidence="4" id="KW-0812">Transmembrane</keyword>
<keyword evidence="6" id="KW-1185">Reference proteome</keyword>
<comment type="similarity">
    <text evidence="1">Belongs to the glycosyltransferase 15 family.</text>
</comment>
<organism evidence="5 6">
    <name type="scientific">Seminavis robusta</name>
    <dbReference type="NCBI Taxonomy" id="568900"/>
    <lineage>
        <taxon>Eukaryota</taxon>
        <taxon>Sar</taxon>
        <taxon>Stramenopiles</taxon>
        <taxon>Ochrophyta</taxon>
        <taxon>Bacillariophyta</taxon>
        <taxon>Bacillariophyceae</taxon>
        <taxon>Bacillariophycidae</taxon>
        <taxon>Naviculales</taxon>
        <taxon>Naviculaceae</taxon>
        <taxon>Seminavis</taxon>
    </lineage>
</organism>
<dbReference type="GO" id="GO:0005794">
    <property type="term" value="C:Golgi apparatus"/>
    <property type="evidence" value="ECO:0007669"/>
    <property type="project" value="TreeGrafter"/>
</dbReference>
<feature type="compositionally biased region" description="Polar residues" evidence="3">
    <location>
        <begin position="145"/>
        <end position="154"/>
    </location>
</feature>
<accession>A0A9N8DY00</accession>